<protein>
    <recommendedName>
        <fullName evidence="1">Gamma-secretase-activating protein C-terminal domain-containing protein</fullName>
    </recommendedName>
</protein>
<keyword evidence="3" id="KW-1185">Reference proteome</keyword>
<feature type="domain" description="Gamma-secretase-activating protein C-terminal" evidence="1">
    <location>
        <begin position="669"/>
        <end position="780"/>
    </location>
</feature>
<evidence type="ECO:0000259" key="1">
    <source>
        <dbReference type="Pfam" id="PF14959"/>
    </source>
</evidence>
<dbReference type="AlphaFoldDB" id="A0A9P0EDN1"/>
<dbReference type="EMBL" id="OV725078">
    <property type="protein sequence ID" value="CAH1393019.1"/>
    <property type="molecule type" value="Genomic_DNA"/>
</dbReference>
<dbReference type="GO" id="GO:1902004">
    <property type="term" value="P:positive regulation of amyloid-beta formation"/>
    <property type="evidence" value="ECO:0007669"/>
    <property type="project" value="TreeGrafter"/>
</dbReference>
<proteinExistence type="predicted"/>
<organism evidence="2 3">
    <name type="scientific">Nezara viridula</name>
    <name type="common">Southern green stink bug</name>
    <name type="synonym">Cimex viridulus</name>
    <dbReference type="NCBI Taxonomy" id="85310"/>
    <lineage>
        <taxon>Eukaryota</taxon>
        <taxon>Metazoa</taxon>
        <taxon>Ecdysozoa</taxon>
        <taxon>Arthropoda</taxon>
        <taxon>Hexapoda</taxon>
        <taxon>Insecta</taxon>
        <taxon>Pterygota</taxon>
        <taxon>Neoptera</taxon>
        <taxon>Paraneoptera</taxon>
        <taxon>Hemiptera</taxon>
        <taxon>Heteroptera</taxon>
        <taxon>Panheteroptera</taxon>
        <taxon>Pentatomomorpha</taxon>
        <taxon>Pentatomoidea</taxon>
        <taxon>Pentatomidae</taxon>
        <taxon>Pentatominae</taxon>
        <taxon>Nezara</taxon>
    </lineage>
</organism>
<sequence>MANMKLVCDYKQILSNFSNCGSSGWKFIGQEQNGLILVSWEETLSGSPDVGFITAVGLFNVSSNELKVLYKFDRSVNIVQASINEAKSVLVFVKKVMETRVETTEIPHFYEFHIITVKDSYFINCDIDVKSAHQVMAQFLYRKKVGIDRFLIFVHLEGITLYQLKSDSFSDGMTKLTTVALETVVKVFSWAQWDVEHQCLYYIFYRKTTKSDELGELKNEDTSPTLSSLQFNDDFPHETVLNIPVNLPLDLDSSFNTYEDEPIPLRVHGSSMDVIVLSDSRGFVCICYHYLYQPVQTPLKQPDSEAEDHTTVHMGYSVTLLHHGIVVHCKIPGIPWAEANRLRPTFAIGKDDYLFVYLPGHFIHMLDLGIGHQPCCHIMLPHRAESTEHWFAIKISTSSSTLLNMKTLQTYTLDISYQVLLDFFYDPNIGLYNKLSIIHYILVHMQEFDIICQLLTTIAEYGLNPALQNIFHEILVSGTYASVVKSLPSEATKLLRFLPFTTINNLDTIEIKNFSKTMTLKQEALWNSPVMLLTPQQRLSQFRVDLWTQLWNLITETSCISRFKLSTVAEKLMVSLVCYQPEALSRCSTPLSPGSGFSINASLLECSNIGNYKAKHLLPFHEIERCTASKQEHVISVNLRELSIHLVKHGLENPMQVHVVATRYAAAQLEMSRFLCSLITKSCAIPVYQLKGFQLIDELPSIKKKVYYIILERYASAVDTLAYPTPQGFSSFFTYLTYKTLPFDEFVQHIQARALTLQIDVMKIILPDLGDDSTGVKKKLRLLQLLPRSRAKRLLNQWFHPVSLMIRAREHSLGILSGLESKICPPKNFYVKGSNEMCNRYSPLDTFLDLLTAKASLAELDFNLLVEAVMSSVDRYDGL</sequence>
<accession>A0A9P0EDN1</accession>
<reference evidence="2" key="1">
    <citation type="submission" date="2022-01" db="EMBL/GenBank/DDBJ databases">
        <authorList>
            <person name="King R."/>
        </authorList>
    </citation>
    <scope>NUCLEOTIDE SEQUENCE</scope>
</reference>
<dbReference type="PANTHER" id="PTHR13630:SF1">
    <property type="entry name" value="GAMMA-SECRETASE-ACTIVATING PROTEIN"/>
    <property type="match status" value="1"/>
</dbReference>
<dbReference type="Pfam" id="PF14959">
    <property type="entry name" value="GSAP-16"/>
    <property type="match status" value="1"/>
</dbReference>
<dbReference type="InterPro" id="IPR028010">
    <property type="entry name" value="GSAP_C_dom"/>
</dbReference>
<evidence type="ECO:0000313" key="2">
    <source>
        <dbReference type="EMBL" id="CAH1393019.1"/>
    </source>
</evidence>
<name>A0A9P0EDN1_NEZVI</name>
<dbReference type="InterPro" id="IPR026172">
    <property type="entry name" value="GSAP_fam"/>
</dbReference>
<gene>
    <name evidence="2" type="ORF">NEZAVI_LOCUS3752</name>
</gene>
<dbReference type="OrthoDB" id="9997853at2759"/>
<dbReference type="GO" id="GO:0005802">
    <property type="term" value="C:trans-Golgi network"/>
    <property type="evidence" value="ECO:0007669"/>
    <property type="project" value="TreeGrafter"/>
</dbReference>
<dbReference type="PANTHER" id="PTHR13630">
    <property type="entry name" value="GAMMA-SECRETASE-ACTIVATING PROTEIN"/>
    <property type="match status" value="1"/>
</dbReference>
<evidence type="ECO:0000313" key="3">
    <source>
        <dbReference type="Proteomes" id="UP001152798"/>
    </source>
</evidence>
<dbReference type="Proteomes" id="UP001152798">
    <property type="component" value="Chromosome 2"/>
</dbReference>